<dbReference type="GO" id="GO:0016020">
    <property type="term" value="C:membrane"/>
    <property type="evidence" value="ECO:0007669"/>
    <property type="project" value="UniProtKB-SubCell"/>
</dbReference>
<dbReference type="PANTHER" id="PTHR47804:SF3">
    <property type="entry name" value="PROTEIN BRE4"/>
    <property type="match status" value="1"/>
</dbReference>
<dbReference type="Proteomes" id="UP000650833">
    <property type="component" value="Unassembled WGS sequence"/>
</dbReference>
<feature type="compositionally biased region" description="Low complexity" evidence="5">
    <location>
        <begin position="28"/>
        <end position="44"/>
    </location>
</feature>
<sequence length="663" mass="75061">SSTTTSQSSTSQDLLREEEDDDTISDSNLNLQERQQEPQEPQNNISSHFQDTLDSNKKAFQFNYNEKISDLPIHPSQGNQPLQQREQYQSTKVPGQERITIVEDITFHRNDDYQQQNTNNKNNNIKRANHPWIVRIKKAKIYRWILKQCIAVDNRYAFQMGVAFTLAALLVIVGPVSDIFPNVFWVGVSVVTVLDNTVGGFLNLSVQRLIGTLIGGGSSIVIMTITRAIFHPRWEWDAALLLGFLMFIQVFFIAKLKMMPNMAYAGSIGLLTTCIILLSGYPNLIHDRLSYAAELGAWRTLNLILGIVISLLVSLLVFPLKASSVMRKNLGKALEDAADLYKKSSEYYLDFSGHTTADVDESLASTIARRLPAEMIEEANSQQLSITDILTRAFSTQPLEASANTQNQIRQQIDESNRFWTHDSISDISDQAFGVLAKLQVEATRLRNVSNEYYIQIIFHIFGGGRDRCKRDMRRAKRYNEAIKAIKGVIWPLVSFRLLLPLISLSQTTSRLDELKDVHPDRVLKPPDSITLQERITPTKETLESFHDSLTVMLRLGKILKNHKKSLSEFPDDWIDIDRMVTAGNLHIQRELKLIIKVAMYTDNTDGLKLLSYYGFLVRCSIIWDGLKTVVEKLSPLNGSLSRASSMGIGTPLPNREFMHPAE</sequence>
<organism evidence="7 8">
    <name type="scientific">Mucor plumbeus</name>
    <dbReference type="NCBI Taxonomy" id="97098"/>
    <lineage>
        <taxon>Eukaryota</taxon>
        <taxon>Fungi</taxon>
        <taxon>Fungi incertae sedis</taxon>
        <taxon>Mucoromycota</taxon>
        <taxon>Mucoromycotina</taxon>
        <taxon>Mucoromycetes</taxon>
        <taxon>Mucorales</taxon>
        <taxon>Mucorineae</taxon>
        <taxon>Mucoraceae</taxon>
        <taxon>Mucor</taxon>
    </lineage>
</organism>
<evidence type="ECO:0000256" key="1">
    <source>
        <dbReference type="ARBA" id="ARBA00004141"/>
    </source>
</evidence>
<feature type="compositionally biased region" description="Polar residues" evidence="5">
    <location>
        <begin position="76"/>
        <end position="93"/>
    </location>
</feature>
<dbReference type="InterPro" id="IPR052430">
    <property type="entry name" value="IVT-Associated"/>
</dbReference>
<feature type="region of interest" description="Disordered" evidence="5">
    <location>
        <begin position="1"/>
        <end position="49"/>
    </location>
</feature>
<evidence type="ECO:0000256" key="6">
    <source>
        <dbReference type="SAM" id="Phobius"/>
    </source>
</evidence>
<feature type="non-terminal residue" evidence="7">
    <location>
        <position position="1"/>
    </location>
</feature>
<protein>
    <submittedName>
        <fullName evidence="7">Uncharacterized protein</fullName>
    </submittedName>
</protein>
<accession>A0A8H7RE40</accession>
<keyword evidence="3 6" id="KW-1133">Transmembrane helix</keyword>
<dbReference type="EMBL" id="JAEPRC010000111">
    <property type="protein sequence ID" value="KAG2208572.1"/>
    <property type="molecule type" value="Genomic_DNA"/>
</dbReference>
<keyword evidence="4 6" id="KW-0472">Membrane</keyword>
<feature type="compositionally biased region" description="Low complexity" evidence="5">
    <location>
        <begin position="1"/>
        <end position="12"/>
    </location>
</feature>
<evidence type="ECO:0000256" key="2">
    <source>
        <dbReference type="ARBA" id="ARBA00022692"/>
    </source>
</evidence>
<feature type="transmembrane region" description="Helical" evidence="6">
    <location>
        <begin position="236"/>
        <end position="254"/>
    </location>
</feature>
<name>A0A8H7RE40_9FUNG</name>
<evidence type="ECO:0000313" key="8">
    <source>
        <dbReference type="Proteomes" id="UP000650833"/>
    </source>
</evidence>
<dbReference type="Pfam" id="PF11744">
    <property type="entry name" value="ALMT"/>
    <property type="match status" value="1"/>
</dbReference>
<dbReference type="InterPro" id="IPR020966">
    <property type="entry name" value="ALMT"/>
</dbReference>
<keyword evidence="2 6" id="KW-0812">Transmembrane</keyword>
<feature type="region of interest" description="Disordered" evidence="5">
    <location>
        <begin position="69"/>
        <end position="93"/>
    </location>
</feature>
<reference evidence="7" key="1">
    <citation type="submission" date="2020-12" db="EMBL/GenBank/DDBJ databases">
        <title>Metabolic potential, ecology and presence of endohyphal bacteria is reflected in genomic diversity of Mucoromycotina.</title>
        <authorList>
            <person name="Muszewska A."/>
            <person name="Okrasinska A."/>
            <person name="Steczkiewicz K."/>
            <person name="Drgas O."/>
            <person name="Orlowska M."/>
            <person name="Perlinska-Lenart U."/>
            <person name="Aleksandrzak-Piekarczyk T."/>
            <person name="Szatraj K."/>
            <person name="Zielenkiewicz U."/>
            <person name="Pilsyk S."/>
            <person name="Malc E."/>
            <person name="Mieczkowski P."/>
            <person name="Kruszewska J.S."/>
            <person name="Biernat P."/>
            <person name="Pawlowska J."/>
        </authorList>
    </citation>
    <scope>NUCLEOTIDE SEQUENCE</scope>
    <source>
        <strain evidence="7">CBS 226.32</strain>
    </source>
</reference>
<dbReference type="AlphaFoldDB" id="A0A8H7RE40"/>
<evidence type="ECO:0000256" key="3">
    <source>
        <dbReference type="ARBA" id="ARBA00022989"/>
    </source>
</evidence>
<comment type="caution">
    <text evidence="7">The sequence shown here is derived from an EMBL/GenBank/DDBJ whole genome shotgun (WGS) entry which is preliminary data.</text>
</comment>
<proteinExistence type="predicted"/>
<dbReference type="GO" id="GO:0015743">
    <property type="term" value="P:malate transport"/>
    <property type="evidence" value="ECO:0007669"/>
    <property type="project" value="InterPro"/>
</dbReference>
<evidence type="ECO:0000256" key="5">
    <source>
        <dbReference type="SAM" id="MobiDB-lite"/>
    </source>
</evidence>
<evidence type="ECO:0000313" key="7">
    <source>
        <dbReference type="EMBL" id="KAG2208572.1"/>
    </source>
</evidence>
<feature type="transmembrane region" description="Helical" evidence="6">
    <location>
        <begin position="301"/>
        <end position="320"/>
    </location>
</feature>
<dbReference type="OrthoDB" id="68611at2759"/>
<dbReference type="PANTHER" id="PTHR47804">
    <property type="entry name" value="60S RIBOSOMAL PROTEIN L19"/>
    <property type="match status" value="1"/>
</dbReference>
<feature type="transmembrane region" description="Helical" evidence="6">
    <location>
        <begin position="209"/>
        <end position="230"/>
    </location>
</feature>
<gene>
    <name evidence="7" type="ORF">INT46_004907</name>
</gene>
<keyword evidence="8" id="KW-1185">Reference proteome</keyword>
<evidence type="ECO:0000256" key="4">
    <source>
        <dbReference type="ARBA" id="ARBA00023136"/>
    </source>
</evidence>
<feature type="transmembrane region" description="Helical" evidence="6">
    <location>
        <begin position="261"/>
        <end position="281"/>
    </location>
</feature>
<comment type="subcellular location">
    <subcellularLocation>
        <location evidence="1">Membrane</location>
        <topology evidence="1">Multi-pass membrane protein</topology>
    </subcellularLocation>
</comment>
<feature type="transmembrane region" description="Helical" evidence="6">
    <location>
        <begin position="156"/>
        <end position="177"/>
    </location>
</feature>